<evidence type="ECO:0000313" key="2">
    <source>
        <dbReference type="Proteomes" id="UP000285970"/>
    </source>
</evidence>
<organism evidence="1 2">
    <name type="scientific">Microbacterium enclense</name>
    <dbReference type="NCBI Taxonomy" id="993073"/>
    <lineage>
        <taxon>Bacteria</taxon>
        <taxon>Bacillati</taxon>
        <taxon>Actinomycetota</taxon>
        <taxon>Actinomycetes</taxon>
        <taxon>Micrococcales</taxon>
        <taxon>Microbacteriaceae</taxon>
        <taxon>Microbacterium</taxon>
    </lineage>
</organism>
<dbReference type="NCBIfam" id="TIGR01460">
    <property type="entry name" value="HAD-SF-IIA"/>
    <property type="match status" value="1"/>
</dbReference>
<dbReference type="Pfam" id="PF13242">
    <property type="entry name" value="Hydrolase_like"/>
    <property type="match status" value="1"/>
</dbReference>
<dbReference type="InterPro" id="IPR036412">
    <property type="entry name" value="HAD-like_sf"/>
</dbReference>
<comment type="caution">
    <text evidence="1">The sequence shown here is derived from an EMBL/GenBank/DDBJ whole genome shotgun (WGS) entry which is preliminary data.</text>
</comment>
<dbReference type="OrthoDB" id="9810449at2"/>
<dbReference type="GO" id="GO:0005737">
    <property type="term" value="C:cytoplasm"/>
    <property type="evidence" value="ECO:0007669"/>
    <property type="project" value="TreeGrafter"/>
</dbReference>
<keyword evidence="1" id="KW-0378">Hydrolase</keyword>
<dbReference type="Pfam" id="PF13344">
    <property type="entry name" value="Hydrolase_6"/>
    <property type="match status" value="1"/>
</dbReference>
<dbReference type="NCBIfam" id="TIGR01549">
    <property type="entry name" value="HAD-SF-IA-v1"/>
    <property type="match status" value="1"/>
</dbReference>
<accession>A0A3S4M4H5</accession>
<dbReference type="Gene3D" id="3.40.50.1000">
    <property type="entry name" value="HAD superfamily/HAD-like"/>
    <property type="match status" value="2"/>
</dbReference>
<protein>
    <submittedName>
        <fullName evidence="1">HAD-IIA family hydrolase</fullName>
    </submittedName>
</protein>
<dbReference type="PANTHER" id="PTHR19288:SF46">
    <property type="entry name" value="HALOACID DEHALOGENASE-LIKE HYDROLASE DOMAIN-CONTAINING PROTEIN 2"/>
    <property type="match status" value="1"/>
</dbReference>
<sequence>MSDARPEGWFDAYLFDLDGTVYLGDELLPGARELLADLRARGARTVFLSNNPTRDPAMYVAKLERLGIPVDPSEIVNTVVSTVAWLRSEHPGATVFPIAEAPLVRALEAAGIRVSEDPTEIDIVVASYDRGFDYRKLQIAFDALWQHRRAILVTTNPDRYCPFPGGRGEPDAAGIVAALEATTGVRCSANMGKPDRIMIDAVTAMLGPEVRSVVMVGDRLETDVRMAKNAGISSALVLTGDASLADVVRCEPHLRPDFVLDGIGGLRPRSTVAAGLSRA</sequence>
<dbReference type="AlphaFoldDB" id="A0A3S4M4H5"/>
<dbReference type="PANTHER" id="PTHR19288">
    <property type="entry name" value="4-NITROPHENYLPHOSPHATASE-RELATED"/>
    <property type="match status" value="1"/>
</dbReference>
<name>A0A3S4M4H5_9MICO</name>
<evidence type="ECO:0000313" key="1">
    <source>
        <dbReference type="EMBL" id="RWR22370.1"/>
    </source>
</evidence>
<dbReference type="InterPro" id="IPR006357">
    <property type="entry name" value="HAD-SF_hydro_IIA"/>
</dbReference>
<dbReference type="InterPro" id="IPR023214">
    <property type="entry name" value="HAD_sf"/>
</dbReference>
<dbReference type="SUPFAM" id="SSF56784">
    <property type="entry name" value="HAD-like"/>
    <property type="match status" value="1"/>
</dbReference>
<dbReference type="RefSeq" id="WP_128216541.1">
    <property type="nucleotide sequence ID" value="NZ_RBZY01000005.1"/>
</dbReference>
<dbReference type="EMBL" id="RBZY01000005">
    <property type="protein sequence ID" value="RWR22370.1"/>
    <property type="molecule type" value="Genomic_DNA"/>
</dbReference>
<dbReference type="InterPro" id="IPR006439">
    <property type="entry name" value="HAD-SF_hydro_IA"/>
</dbReference>
<dbReference type="GO" id="GO:0016791">
    <property type="term" value="F:phosphatase activity"/>
    <property type="evidence" value="ECO:0007669"/>
    <property type="project" value="TreeGrafter"/>
</dbReference>
<reference evidence="1 2" key="1">
    <citation type="journal article" date="2018" name="Front. Microbiol.">
        <title>Novel Insights Into Bacterial Dimethylsulfoniopropionate Catabolism in the East China Sea.</title>
        <authorList>
            <person name="Liu J."/>
            <person name="Liu J."/>
            <person name="Zhang S.H."/>
            <person name="Liang J."/>
            <person name="Lin H."/>
            <person name="Song D."/>
            <person name="Yang G.P."/>
            <person name="Todd J.D."/>
            <person name="Zhang X.H."/>
        </authorList>
    </citation>
    <scope>NUCLEOTIDE SEQUENCE [LARGE SCALE GENOMIC DNA]</scope>
    <source>
        <strain evidence="1 2">ZYFD042</strain>
    </source>
</reference>
<proteinExistence type="predicted"/>
<dbReference type="Proteomes" id="UP000285970">
    <property type="component" value="Unassembled WGS sequence"/>
</dbReference>
<gene>
    <name evidence="1" type="ORF">D8Y23_02220</name>
</gene>